<feature type="region of interest" description="Disordered" evidence="2">
    <location>
        <begin position="1221"/>
        <end position="1247"/>
    </location>
</feature>
<keyword evidence="1" id="KW-0175">Coiled coil</keyword>
<gene>
    <name evidence="3" type="ORF">BN1204_030830</name>
</gene>
<feature type="compositionally biased region" description="Low complexity" evidence="2">
    <location>
        <begin position="697"/>
        <end position="716"/>
    </location>
</feature>
<feature type="compositionally biased region" description="Gly residues" evidence="2">
    <location>
        <begin position="543"/>
        <end position="552"/>
    </location>
</feature>
<dbReference type="EMBL" id="LN714483">
    <property type="protein sequence ID" value="CEL67282.1"/>
    <property type="molecule type" value="Genomic_DNA"/>
</dbReference>
<feature type="compositionally biased region" description="Basic and acidic residues" evidence="2">
    <location>
        <begin position="1611"/>
        <end position="1623"/>
    </location>
</feature>
<reference evidence="3" key="1">
    <citation type="journal article" date="2015" name="PLoS ONE">
        <title>Comprehensive Evaluation of Toxoplasma gondii VEG and Neospora caninum LIV Genomes with Tachyzoite Stage Transcriptome and Proteome Defines Novel Transcript Features.</title>
        <authorList>
            <person name="Ramaprasad A."/>
            <person name="Mourier T."/>
            <person name="Naeem R."/>
            <person name="Malas T.B."/>
            <person name="Moussa E."/>
            <person name="Panigrahi A."/>
            <person name="Vermont S.J."/>
            <person name="Otto T.D."/>
            <person name="Wastling J."/>
            <person name="Pain A."/>
        </authorList>
    </citation>
    <scope>NUCLEOTIDE SEQUENCE</scope>
    <source>
        <strain evidence="3">Liverpool</strain>
    </source>
</reference>
<feature type="compositionally biased region" description="Polar residues" evidence="2">
    <location>
        <begin position="217"/>
        <end position="234"/>
    </location>
</feature>
<feature type="region of interest" description="Disordered" evidence="2">
    <location>
        <begin position="1601"/>
        <end position="1624"/>
    </location>
</feature>
<sequence length="1708" mass="173863">MTTRQIHAFAQLIDQLPIGVHESEVIDGAVADNSVKSGFTPLADAPHVQHSGGGFGACPSHRVVYGDAAPSLRTGESLTGFAGYATPSWNGKSACCSAGSLGASPAGATGSNAHPPDSHGNYQLAYTHNPCMDATGVYRGCDRDLSGNRVGDCGDSMCGSRAPVFDGKGPGNKSAFPSDPASSPSSAASSSTQADVASYMPSQHRLQQTVRGEEYCSATSHGSSPVADGSSTVSMHPVYPGRNDGDRDHYRVPAYMPANAPFNARDIGPCSGGGCTDCAGASAAHSISQRDGALLGVPSGNGDVVDHNGLHGWAGSRRPSHSSWVGSSTCCTPPSGSTGFTGHGGDGSSLVSAQAGVGGLNSRWAGSTEASPCTAAFPFAVCGNRGSCHDLDTLRRQPYAMCCPGTGQQASHLQATQGHDGCCSLRGAPCSPCPSRDRNAGSGAEGHASLSANKKPCCYSHCGGTAASMSAPSADPAQSSRKGTCGHSGCRCPCDALQGFNSVHTYGPESTVHHRCAGSGEDRRSSGAPSGLPASLLPLSSPGRGGSAGGPHQGVAGLGWTQRVRMSSSPSGVSEREKRPQGEGICGNGKDVEGTLASGGCCTESGSSWAGGSLRPVAQDASSGFGQASQFGQNLGTSLPQASRNAPMSGPDPATGDFLASGAAAQNNGTRRSTTQHGSSQECSVLNVGVSVSSSSASTFEGHSSCGSSGSQNGSPPDSPRARSTQHGRHQAAGRALVHRRVSGASVGAGIRGEATLGPAEFSKSGQHLPSEASKSESGRPYDKLGGQLGGCVITEKAERKLGVDGQNTVGGGSGRGEACEGTSSKAPGSGLWGEHEGGIDSGGGSGRSAPLLAEEGKAIAANGARLFPLGNVKESEHEEVVNLVDAATGAAHSSLCVDREALLPLTGDRQVRGAPSADGDNDVAMPTSDADSRGHAEVPNHVISGGHSQPHMPDASANLSRLETDRVGDCGGTGAAGDSRVLSTRRGSGASDKGSQNLPTGKGNNLAAVQPESPLKQGKEGGETSIWREQGSGQPKKHSDETNLAGKEQGEGPEMAGPEQVQEVGDAERARLSAVIRTLEEELNKVTEELREVVCQREDGREFFQKAFLDRKTRYLYRLQEIRPFLGASFDDIVRAVTACRTVGQLSTWVLAFDFAGAAVAPAADVASRVLEVFNSGAAAPLHVAVDRRRSVPQLFRSGSCGVLDWDTGRQFGTGMRWRNALSSSPAGSPSSRTSCVRGAGATSVGRHADTSDNLLGFRSCTSRSLCPDPSSFTLRAPSLHAESHLLPFPSVPGDEAACGVSRVSDSPLGVQAERSAGEMIRNAMRTRVHETNGIASHLLASGDAGARHLTQPPRARLCSLGDSVGEEEDGLHHRFHPSLGASSPMDVFSRPGGLVDSIHKGLSPRTSSIDDPVSGRAAGSSSTLYVPFIGFECGRSSSPASASRSGAEGDQVFWPSATSAPRAEAGAGANSAREDAPSLACLGGEDARAGTGSSEDSRGGGATGGERAPMAVCGASEKGTKKQAGDGGGNAAGFSQGAAEEGSEVDDATAPGSPLFEKGSRTDGASIEMDVCSNQHNQNDADASGSPCDTCEELSGAWPAGDGTSFDGKSAHNSEGNRDFRCAGPSGETEGVAGMGDTSDAVGSVNMCFVPFPQLNNCAGQGGQFLNSTAGLNGAESNIFGSQMGQLDWGHGSYRLQKLIASQQLR</sequence>
<feature type="region of interest" description="Disordered" evidence="2">
    <location>
        <begin position="169"/>
        <end position="203"/>
    </location>
</feature>
<feature type="region of interest" description="Disordered" evidence="2">
    <location>
        <begin position="1484"/>
        <end position="1563"/>
    </location>
</feature>
<feature type="compositionally biased region" description="Polar residues" evidence="2">
    <location>
        <begin position="994"/>
        <end position="1004"/>
    </location>
</feature>
<feature type="compositionally biased region" description="Basic residues" evidence="2">
    <location>
        <begin position="724"/>
        <end position="740"/>
    </location>
</feature>
<accession>A0A0F7UFY6</accession>
<protein>
    <submittedName>
        <fullName evidence="3">Uncharacterized protein</fullName>
    </submittedName>
</protein>
<feature type="coiled-coil region" evidence="1">
    <location>
        <begin position="1070"/>
        <end position="1097"/>
    </location>
</feature>
<feature type="compositionally biased region" description="Low complexity" evidence="2">
    <location>
        <begin position="1224"/>
        <end position="1236"/>
    </location>
</feature>
<feature type="compositionally biased region" description="Low complexity" evidence="2">
    <location>
        <begin position="174"/>
        <end position="198"/>
    </location>
</feature>
<feature type="compositionally biased region" description="Polar residues" evidence="2">
    <location>
        <begin position="664"/>
        <end position="682"/>
    </location>
</feature>
<feature type="region of interest" description="Disordered" evidence="2">
    <location>
        <begin position="697"/>
        <end position="740"/>
    </location>
</feature>
<evidence type="ECO:0000256" key="2">
    <source>
        <dbReference type="SAM" id="MobiDB-lite"/>
    </source>
</evidence>
<evidence type="ECO:0000313" key="3">
    <source>
        <dbReference type="EMBL" id="CEL67282.1"/>
    </source>
</evidence>
<feature type="region of interest" description="Disordered" evidence="2">
    <location>
        <begin position="217"/>
        <end position="247"/>
    </location>
</feature>
<feature type="region of interest" description="Disordered" evidence="2">
    <location>
        <begin position="511"/>
        <end position="590"/>
    </location>
</feature>
<feature type="region of interest" description="Disordered" evidence="2">
    <location>
        <begin position="608"/>
        <end position="682"/>
    </location>
</feature>
<feature type="compositionally biased region" description="Basic and acidic residues" evidence="2">
    <location>
        <begin position="774"/>
        <end position="783"/>
    </location>
</feature>
<feature type="compositionally biased region" description="Polar residues" evidence="2">
    <location>
        <begin position="620"/>
        <end position="646"/>
    </location>
</feature>
<organism evidence="3">
    <name type="scientific">Neospora caninum (strain Liverpool)</name>
    <dbReference type="NCBI Taxonomy" id="572307"/>
    <lineage>
        <taxon>Eukaryota</taxon>
        <taxon>Sar</taxon>
        <taxon>Alveolata</taxon>
        <taxon>Apicomplexa</taxon>
        <taxon>Conoidasida</taxon>
        <taxon>Coccidia</taxon>
        <taxon>Eucoccidiorida</taxon>
        <taxon>Eimeriorina</taxon>
        <taxon>Sarcocystidae</taxon>
        <taxon>Neospora</taxon>
    </lineage>
</organism>
<evidence type="ECO:0000256" key="1">
    <source>
        <dbReference type="SAM" id="Coils"/>
    </source>
</evidence>
<feature type="region of interest" description="Disordered" evidence="2">
    <location>
        <begin position="804"/>
        <end position="851"/>
    </location>
</feature>
<name>A0A0F7UFY6_NEOCL</name>
<proteinExistence type="predicted"/>
<feature type="region of interest" description="Disordered" evidence="2">
    <location>
        <begin position="908"/>
        <end position="1065"/>
    </location>
</feature>
<feature type="region of interest" description="Disordered" evidence="2">
    <location>
        <begin position="758"/>
        <end position="784"/>
    </location>
</feature>
<feature type="compositionally biased region" description="Low complexity" evidence="2">
    <location>
        <begin position="526"/>
        <end position="542"/>
    </location>
</feature>
<feature type="region of interest" description="Disordered" evidence="2">
    <location>
        <begin position="1400"/>
        <end position="1419"/>
    </location>
</feature>